<dbReference type="AlphaFoldDB" id="A0A7Y0Q331"/>
<name>A0A7Y0Q331_9FIRM</name>
<evidence type="ECO:0000313" key="3">
    <source>
        <dbReference type="Proteomes" id="UP000533476"/>
    </source>
</evidence>
<accession>A0A7Y0Q331</accession>
<dbReference type="PROSITE" id="PS50883">
    <property type="entry name" value="EAL"/>
    <property type="match status" value="1"/>
</dbReference>
<dbReference type="RefSeq" id="WP_169100191.1">
    <property type="nucleotide sequence ID" value="NZ_JABBVZ010000042.1"/>
</dbReference>
<dbReference type="InterPro" id="IPR050706">
    <property type="entry name" value="Cyclic-di-GMP_PDE-like"/>
</dbReference>
<proteinExistence type="predicted"/>
<dbReference type="SUPFAM" id="SSF141868">
    <property type="entry name" value="EAL domain-like"/>
    <property type="match status" value="1"/>
</dbReference>
<organism evidence="2 3">
    <name type="scientific">Sulfobacillus harzensis</name>
    <dbReference type="NCBI Taxonomy" id="2729629"/>
    <lineage>
        <taxon>Bacteria</taxon>
        <taxon>Bacillati</taxon>
        <taxon>Bacillota</taxon>
        <taxon>Clostridia</taxon>
        <taxon>Eubacteriales</taxon>
        <taxon>Clostridiales Family XVII. Incertae Sedis</taxon>
        <taxon>Sulfobacillus</taxon>
    </lineage>
</organism>
<sequence length="241" mass="26441">MDEKQLWSALQPIVDTDTGRVVGHEALLRGPQGSSWESPAALFAAAARLGHQVILEANARHLAVQRLPDLPPDQRLFVNIDAMVLDMPAAPGHPAILPHRVVLEISERQPIVDNPALWEQVGMWRESGFAIALDDYGAGFMGLGALLKLRPDLLKLDRVIVQDVDRDPVHRAAVKNMVDLGRDLDITIIAEGVETLTEYWELRASGVRYMQGFLLRKPQRAPVAGPVCLPPFLGVADPLLG</sequence>
<reference evidence="2 3" key="1">
    <citation type="submission" date="2020-04" db="EMBL/GenBank/DDBJ databases">
        <authorList>
            <person name="Zhang R."/>
            <person name="Schippers A."/>
        </authorList>
    </citation>
    <scope>NUCLEOTIDE SEQUENCE [LARGE SCALE GENOMIC DNA]</scope>
    <source>
        <strain evidence="2 3">DSM 109850</strain>
    </source>
</reference>
<dbReference type="Gene3D" id="3.20.20.450">
    <property type="entry name" value="EAL domain"/>
    <property type="match status" value="1"/>
</dbReference>
<dbReference type="InterPro" id="IPR001633">
    <property type="entry name" value="EAL_dom"/>
</dbReference>
<feature type="domain" description="EAL" evidence="1">
    <location>
        <begin position="1"/>
        <end position="232"/>
    </location>
</feature>
<evidence type="ECO:0000259" key="1">
    <source>
        <dbReference type="PROSITE" id="PS50883"/>
    </source>
</evidence>
<dbReference type="Pfam" id="PF00563">
    <property type="entry name" value="EAL"/>
    <property type="match status" value="1"/>
</dbReference>
<protein>
    <submittedName>
        <fullName evidence="2">EAL domain-containing protein</fullName>
    </submittedName>
</protein>
<dbReference type="GO" id="GO:0071111">
    <property type="term" value="F:cyclic-guanylate-specific phosphodiesterase activity"/>
    <property type="evidence" value="ECO:0007669"/>
    <property type="project" value="InterPro"/>
</dbReference>
<dbReference type="CDD" id="cd01948">
    <property type="entry name" value="EAL"/>
    <property type="match status" value="1"/>
</dbReference>
<dbReference type="Proteomes" id="UP000533476">
    <property type="component" value="Unassembled WGS sequence"/>
</dbReference>
<gene>
    <name evidence="2" type="ORF">HIJ39_12505</name>
</gene>
<dbReference type="PANTHER" id="PTHR33121:SF70">
    <property type="entry name" value="SIGNALING PROTEIN YKOW"/>
    <property type="match status" value="1"/>
</dbReference>
<dbReference type="SMART" id="SM00052">
    <property type="entry name" value="EAL"/>
    <property type="match status" value="1"/>
</dbReference>
<comment type="caution">
    <text evidence="2">The sequence shown here is derived from an EMBL/GenBank/DDBJ whole genome shotgun (WGS) entry which is preliminary data.</text>
</comment>
<keyword evidence="3" id="KW-1185">Reference proteome</keyword>
<dbReference type="InterPro" id="IPR035919">
    <property type="entry name" value="EAL_sf"/>
</dbReference>
<dbReference type="EMBL" id="JABBVZ010000042">
    <property type="protein sequence ID" value="NMP23162.1"/>
    <property type="molecule type" value="Genomic_DNA"/>
</dbReference>
<dbReference type="PANTHER" id="PTHR33121">
    <property type="entry name" value="CYCLIC DI-GMP PHOSPHODIESTERASE PDEF"/>
    <property type="match status" value="1"/>
</dbReference>
<evidence type="ECO:0000313" key="2">
    <source>
        <dbReference type="EMBL" id="NMP23162.1"/>
    </source>
</evidence>